<keyword evidence="1" id="KW-0175">Coiled coil</keyword>
<evidence type="ECO:0000313" key="3">
    <source>
        <dbReference type="Proteomes" id="UP000692954"/>
    </source>
</evidence>
<gene>
    <name evidence="2" type="ORF">PSON_ATCC_30995.1.T1380051</name>
</gene>
<proteinExistence type="predicted"/>
<feature type="coiled-coil region" evidence="1">
    <location>
        <begin position="83"/>
        <end position="110"/>
    </location>
</feature>
<sequence>MNHVSLSWQCNLIQILTSYTNKYEQMSNTNQQLDEIFQNFVQIYSNKFQQKEFEQTLISQKILKLSQEKMQQEQLLQTQGQILDSIREQRERLLQKLDEREQEQTRIEKVLESSNKRESEQHKFEDLQDGILMCKEKCVLLQEENIEFTKLASSLRQENDQLKIRYSQVRQTYDNNLLTLNELQQHGLNLNYRMMKFTKIIKDLVQLNQCGISQSRKTKLENFVSNYSQLEDTCITQLNSF</sequence>
<evidence type="ECO:0000313" key="2">
    <source>
        <dbReference type="EMBL" id="CAD8122379.1"/>
    </source>
</evidence>
<evidence type="ECO:0000256" key="1">
    <source>
        <dbReference type="SAM" id="Coils"/>
    </source>
</evidence>
<dbReference type="AlphaFoldDB" id="A0A8S1R3Y5"/>
<name>A0A8S1R3Y5_9CILI</name>
<reference evidence="2" key="1">
    <citation type="submission" date="2021-01" db="EMBL/GenBank/DDBJ databases">
        <authorList>
            <consortium name="Genoscope - CEA"/>
            <person name="William W."/>
        </authorList>
    </citation>
    <scope>NUCLEOTIDE SEQUENCE</scope>
</reference>
<dbReference type="EMBL" id="CAJJDN010000138">
    <property type="protein sequence ID" value="CAD8122379.1"/>
    <property type="molecule type" value="Genomic_DNA"/>
</dbReference>
<organism evidence="2 3">
    <name type="scientific">Paramecium sonneborni</name>
    <dbReference type="NCBI Taxonomy" id="65129"/>
    <lineage>
        <taxon>Eukaryota</taxon>
        <taxon>Sar</taxon>
        <taxon>Alveolata</taxon>
        <taxon>Ciliophora</taxon>
        <taxon>Intramacronucleata</taxon>
        <taxon>Oligohymenophorea</taxon>
        <taxon>Peniculida</taxon>
        <taxon>Parameciidae</taxon>
        <taxon>Paramecium</taxon>
    </lineage>
</organism>
<comment type="caution">
    <text evidence="2">The sequence shown here is derived from an EMBL/GenBank/DDBJ whole genome shotgun (WGS) entry which is preliminary data.</text>
</comment>
<accession>A0A8S1R3Y5</accession>
<protein>
    <submittedName>
        <fullName evidence="2">Uncharacterized protein</fullName>
    </submittedName>
</protein>
<dbReference type="Proteomes" id="UP000692954">
    <property type="component" value="Unassembled WGS sequence"/>
</dbReference>
<dbReference type="OrthoDB" id="308348at2759"/>
<keyword evidence="3" id="KW-1185">Reference proteome</keyword>